<accession>A0A5C2H8B4</accession>
<name>A0A5C2H8B4_9BACT</name>
<dbReference type="Proteomes" id="UP000322726">
    <property type="component" value="Chromosome"/>
</dbReference>
<dbReference type="EMBL" id="CP035928">
    <property type="protein sequence ID" value="QEP33705.1"/>
    <property type="molecule type" value="Genomic_DNA"/>
</dbReference>
<reference evidence="1" key="2">
    <citation type="submission" date="2019-09" db="EMBL/GenBank/DDBJ databases">
        <title>Taxonomic note: a critical rebuttal of the proposed division of the genus Arcobacter into six genera, emended descriptions of Arcobacter anaerophilus and the genus Arcobacter, and an assessment of genus-level boundaries for Epsilonproteobacteria using in silico genomic comparator tools.</title>
        <authorList>
            <person name="On S.L.W."/>
            <person name="Miller W.G."/>
            <person name="Biggs P."/>
            <person name="Cornelius A."/>
            <person name="Vandamme P."/>
        </authorList>
    </citation>
    <scope>NUCLEOTIDE SEQUENCE [LARGE SCALE GENOMIC DNA]</scope>
    <source>
        <strain evidence="1">LMG 26638</strain>
    </source>
</reference>
<sequence length="132" mass="15706">MPQNDPLSKLHDIKPLVEIPDNSFFIFLALVIFGLILLISIAFVLIRFFKNRKKSDRKRYFEILENIDFSNPKQSAYDITKYSRLLARNEREIRLCNDLIEDLEQYKYKKEVKDIDKSIQAKFSNFLDVIDV</sequence>
<keyword evidence="2" id="KW-1185">Reference proteome</keyword>
<evidence type="ECO:0000313" key="1">
    <source>
        <dbReference type="EMBL" id="QEP33705.1"/>
    </source>
</evidence>
<proteinExistence type="predicted"/>
<dbReference type="OrthoDB" id="9791791at2"/>
<dbReference type="RefSeq" id="WP_130232663.1">
    <property type="nucleotide sequence ID" value="NZ_BMEF01000002.1"/>
</dbReference>
<dbReference type="KEGG" id="apai:APAC_0555"/>
<gene>
    <name evidence="1" type="ORF">APAC_0555</name>
</gene>
<reference evidence="1" key="1">
    <citation type="submission" date="2019-09" db="EMBL/GenBank/DDBJ databases">
        <title>Complete genome sequencing of four Arcobacter species reveals a diverse suite of mobile elements.</title>
        <authorList>
            <person name="Miller W.G."/>
            <person name="Yee E."/>
            <person name="Bono J.L."/>
        </authorList>
    </citation>
    <scope>NUCLEOTIDE SEQUENCE [LARGE SCALE GENOMIC DNA]</scope>
    <source>
        <strain evidence="1">LMG 26638</strain>
    </source>
</reference>
<organism evidence="1 2">
    <name type="scientific">Malaciobacter pacificus</name>
    <dbReference type="NCBI Taxonomy" id="1080223"/>
    <lineage>
        <taxon>Bacteria</taxon>
        <taxon>Pseudomonadati</taxon>
        <taxon>Campylobacterota</taxon>
        <taxon>Epsilonproteobacteria</taxon>
        <taxon>Campylobacterales</taxon>
        <taxon>Arcobacteraceae</taxon>
        <taxon>Malaciobacter</taxon>
    </lineage>
</organism>
<dbReference type="AlphaFoldDB" id="A0A5C2H8B4"/>
<protein>
    <submittedName>
        <fullName evidence="1">Uncharacterized protein</fullName>
    </submittedName>
</protein>
<evidence type="ECO:0000313" key="2">
    <source>
        <dbReference type="Proteomes" id="UP000322726"/>
    </source>
</evidence>